<dbReference type="SMART" id="SM00389">
    <property type="entry name" value="HOX"/>
    <property type="match status" value="1"/>
</dbReference>
<dbReference type="InterPro" id="IPR020479">
    <property type="entry name" value="HD_metazoa"/>
</dbReference>
<dbReference type="PRINTS" id="PR00031">
    <property type="entry name" value="HTHREPRESSR"/>
</dbReference>
<dbReference type="InterPro" id="IPR050296">
    <property type="entry name" value="Antp_homeobox"/>
</dbReference>
<keyword evidence="3 5" id="KW-0371">Homeobox</keyword>
<feature type="region of interest" description="Disordered" evidence="7">
    <location>
        <begin position="73"/>
        <end position="92"/>
    </location>
</feature>
<feature type="DNA-binding region" description="Homeobox" evidence="5">
    <location>
        <begin position="22"/>
        <end position="81"/>
    </location>
</feature>
<dbReference type="InterPro" id="IPR001356">
    <property type="entry name" value="HD"/>
</dbReference>
<organism evidence="9 10">
    <name type="scientific">Setaria digitata</name>
    <dbReference type="NCBI Taxonomy" id="48799"/>
    <lineage>
        <taxon>Eukaryota</taxon>
        <taxon>Metazoa</taxon>
        <taxon>Ecdysozoa</taxon>
        <taxon>Nematoda</taxon>
        <taxon>Chromadorea</taxon>
        <taxon>Rhabditida</taxon>
        <taxon>Spirurina</taxon>
        <taxon>Spiruromorpha</taxon>
        <taxon>Filarioidea</taxon>
        <taxon>Setariidae</taxon>
        <taxon>Setaria</taxon>
    </lineage>
</organism>
<dbReference type="Proteomes" id="UP000887581">
    <property type="component" value="Unplaced"/>
</dbReference>
<name>A0A915PVK2_9BILA</name>
<dbReference type="InterPro" id="IPR000047">
    <property type="entry name" value="HTH_motif"/>
</dbReference>
<accession>A0A915PVK2</accession>
<keyword evidence="2 5" id="KW-0238">DNA-binding</keyword>
<evidence type="ECO:0000256" key="1">
    <source>
        <dbReference type="ARBA" id="ARBA00004123"/>
    </source>
</evidence>
<evidence type="ECO:0000313" key="10">
    <source>
        <dbReference type="WBParaSite" id="sdigi.contig364.g7772.t1"/>
    </source>
</evidence>
<sequence>MQNARKKKNAARRWKKIADSCKKRGRQTYSRQQTLELEKEFHYNKYLTRRRRIELNRTLGLTERQIKIWFQNRRMKKKKEDKAKEEHRNNYS</sequence>
<protein>
    <submittedName>
        <fullName evidence="10">Homeobox domain-containing protein</fullName>
    </submittedName>
</protein>
<dbReference type="PRINTS" id="PR00024">
    <property type="entry name" value="HOMEOBOX"/>
</dbReference>
<dbReference type="SUPFAM" id="SSF46689">
    <property type="entry name" value="Homeodomain-like"/>
    <property type="match status" value="1"/>
</dbReference>
<dbReference type="InterPro" id="IPR009057">
    <property type="entry name" value="Homeodomain-like_sf"/>
</dbReference>
<evidence type="ECO:0000256" key="4">
    <source>
        <dbReference type="ARBA" id="ARBA00023242"/>
    </source>
</evidence>
<dbReference type="Pfam" id="PF00046">
    <property type="entry name" value="Homeodomain"/>
    <property type="match status" value="1"/>
</dbReference>
<dbReference type="GO" id="GO:0000978">
    <property type="term" value="F:RNA polymerase II cis-regulatory region sequence-specific DNA binding"/>
    <property type="evidence" value="ECO:0007669"/>
    <property type="project" value="TreeGrafter"/>
</dbReference>
<dbReference type="PROSITE" id="PS50071">
    <property type="entry name" value="HOMEOBOX_2"/>
    <property type="match status" value="1"/>
</dbReference>
<keyword evidence="9" id="KW-1185">Reference proteome</keyword>
<evidence type="ECO:0000256" key="7">
    <source>
        <dbReference type="SAM" id="MobiDB-lite"/>
    </source>
</evidence>
<evidence type="ECO:0000256" key="5">
    <source>
        <dbReference type="PROSITE-ProRule" id="PRU00108"/>
    </source>
</evidence>
<dbReference type="CDD" id="cd00086">
    <property type="entry name" value="homeodomain"/>
    <property type="match status" value="1"/>
</dbReference>
<evidence type="ECO:0000256" key="3">
    <source>
        <dbReference type="ARBA" id="ARBA00023155"/>
    </source>
</evidence>
<dbReference type="AlphaFoldDB" id="A0A915PVK2"/>
<dbReference type="GO" id="GO:0005634">
    <property type="term" value="C:nucleus"/>
    <property type="evidence" value="ECO:0007669"/>
    <property type="project" value="UniProtKB-SubCell"/>
</dbReference>
<feature type="domain" description="Homeobox" evidence="8">
    <location>
        <begin position="20"/>
        <end position="80"/>
    </location>
</feature>
<proteinExistence type="predicted"/>
<dbReference type="Gene3D" id="1.10.10.60">
    <property type="entry name" value="Homeodomain-like"/>
    <property type="match status" value="1"/>
</dbReference>
<evidence type="ECO:0000259" key="8">
    <source>
        <dbReference type="PROSITE" id="PS50071"/>
    </source>
</evidence>
<dbReference type="GO" id="GO:0000981">
    <property type="term" value="F:DNA-binding transcription factor activity, RNA polymerase II-specific"/>
    <property type="evidence" value="ECO:0007669"/>
    <property type="project" value="TreeGrafter"/>
</dbReference>
<dbReference type="PANTHER" id="PTHR45659">
    <property type="entry name" value="HOMEOBOX PROTEIN HOX"/>
    <property type="match status" value="1"/>
</dbReference>
<dbReference type="GO" id="GO:0009952">
    <property type="term" value="P:anterior/posterior pattern specification"/>
    <property type="evidence" value="ECO:0007669"/>
    <property type="project" value="TreeGrafter"/>
</dbReference>
<reference evidence="10" key="1">
    <citation type="submission" date="2022-11" db="UniProtKB">
        <authorList>
            <consortium name="WormBaseParasite"/>
        </authorList>
    </citation>
    <scope>IDENTIFICATION</scope>
</reference>
<dbReference type="PANTHER" id="PTHR45659:SF4">
    <property type="entry name" value="HOMEOBOX PROTEIN ABDOMINAL-A"/>
    <property type="match status" value="1"/>
</dbReference>
<evidence type="ECO:0000256" key="2">
    <source>
        <dbReference type="ARBA" id="ARBA00023125"/>
    </source>
</evidence>
<evidence type="ECO:0000256" key="6">
    <source>
        <dbReference type="RuleBase" id="RU000682"/>
    </source>
</evidence>
<keyword evidence="4 5" id="KW-0539">Nucleus</keyword>
<comment type="subcellular location">
    <subcellularLocation>
        <location evidence="1 5 6">Nucleus</location>
    </subcellularLocation>
</comment>
<feature type="compositionally biased region" description="Basic and acidic residues" evidence="7">
    <location>
        <begin position="78"/>
        <end position="92"/>
    </location>
</feature>
<dbReference type="WBParaSite" id="sdigi.contig364.g7772.t1">
    <property type="protein sequence ID" value="sdigi.contig364.g7772.t1"/>
    <property type="gene ID" value="sdigi.contig364.g7772"/>
</dbReference>
<evidence type="ECO:0000313" key="9">
    <source>
        <dbReference type="Proteomes" id="UP000887581"/>
    </source>
</evidence>